<reference evidence="1" key="1">
    <citation type="submission" date="2018-05" db="EMBL/GenBank/DDBJ databases">
        <authorList>
            <person name="Lanie J.A."/>
            <person name="Ng W.-L."/>
            <person name="Kazmierczak K.M."/>
            <person name="Andrzejewski T.M."/>
            <person name="Davidsen T.M."/>
            <person name="Wayne K.J."/>
            <person name="Tettelin H."/>
            <person name="Glass J.I."/>
            <person name="Rusch D."/>
            <person name="Podicherti R."/>
            <person name="Tsui H.-C.T."/>
            <person name="Winkler M.E."/>
        </authorList>
    </citation>
    <scope>NUCLEOTIDE SEQUENCE</scope>
</reference>
<dbReference type="AlphaFoldDB" id="A0A382ZSV8"/>
<name>A0A382ZSV8_9ZZZZ</name>
<sequence length="48" mass="5557">MCSQQNFGVAFYDQTTRIHPVFFASKVMLTLPMKGKGNFKIFHFQSNL</sequence>
<dbReference type="EMBL" id="UINC01186085">
    <property type="protein sequence ID" value="SVD98135.1"/>
    <property type="molecule type" value="Genomic_DNA"/>
</dbReference>
<accession>A0A382ZSV8</accession>
<evidence type="ECO:0000313" key="1">
    <source>
        <dbReference type="EMBL" id="SVD98135.1"/>
    </source>
</evidence>
<organism evidence="1">
    <name type="scientific">marine metagenome</name>
    <dbReference type="NCBI Taxonomy" id="408172"/>
    <lineage>
        <taxon>unclassified sequences</taxon>
        <taxon>metagenomes</taxon>
        <taxon>ecological metagenomes</taxon>
    </lineage>
</organism>
<gene>
    <name evidence="1" type="ORF">METZ01_LOCUS450989</name>
</gene>
<protein>
    <submittedName>
        <fullName evidence="1">Uncharacterized protein</fullName>
    </submittedName>
</protein>
<proteinExistence type="predicted"/>